<dbReference type="PANTHER" id="PTHR42103:SF2">
    <property type="entry name" value="AB HYDROLASE-1 DOMAIN-CONTAINING PROTEIN"/>
    <property type="match status" value="1"/>
</dbReference>
<proteinExistence type="predicted"/>
<dbReference type="InterPro" id="IPR029058">
    <property type="entry name" value="AB_hydrolase_fold"/>
</dbReference>
<protein>
    <submittedName>
        <fullName evidence="1">Uncharacterized protein</fullName>
    </submittedName>
</protein>
<name>A0AAN7Z9M1_9PEZI</name>
<dbReference type="AlphaFoldDB" id="A0AAN7Z9M1"/>
<evidence type="ECO:0000313" key="2">
    <source>
        <dbReference type="Proteomes" id="UP001305414"/>
    </source>
</evidence>
<dbReference type="SUPFAM" id="SSF53474">
    <property type="entry name" value="alpha/beta-Hydrolases"/>
    <property type="match status" value="1"/>
</dbReference>
<dbReference type="Gene3D" id="3.40.50.1820">
    <property type="entry name" value="alpha/beta hydrolase"/>
    <property type="match status" value="1"/>
</dbReference>
<dbReference type="EMBL" id="JAWHQM010000045">
    <property type="protein sequence ID" value="KAK5634882.1"/>
    <property type="molecule type" value="Genomic_DNA"/>
</dbReference>
<organism evidence="1 2">
    <name type="scientific">Xylaria bambusicola</name>
    <dbReference type="NCBI Taxonomy" id="326684"/>
    <lineage>
        <taxon>Eukaryota</taxon>
        <taxon>Fungi</taxon>
        <taxon>Dikarya</taxon>
        <taxon>Ascomycota</taxon>
        <taxon>Pezizomycotina</taxon>
        <taxon>Sordariomycetes</taxon>
        <taxon>Xylariomycetidae</taxon>
        <taxon>Xylariales</taxon>
        <taxon>Xylariaceae</taxon>
        <taxon>Xylaria</taxon>
    </lineage>
</organism>
<comment type="caution">
    <text evidence="1">The sequence shown here is derived from an EMBL/GenBank/DDBJ whole genome shotgun (WGS) entry which is preliminary data.</text>
</comment>
<evidence type="ECO:0000313" key="1">
    <source>
        <dbReference type="EMBL" id="KAK5634882.1"/>
    </source>
</evidence>
<dbReference type="Proteomes" id="UP001305414">
    <property type="component" value="Unassembled WGS sequence"/>
</dbReference>
<accession>A0AAN7Z9M1</accession>
<gene>
    <name evidence="1" type="ORF">RRF57_010594</name>
</gene>
<reference evidence="1 2" key="1">
    <citation type="submission" date="2023-10" db="EMBL/GenBank/DDBJ databases">
        <title>Draft genome sequence of Xylaria bambusicola isolate GMP-LS, the root and basal stem rot pathogen of sugarcane in Indonesia.</title>
        <authorList>
            <person name="Selvaraj P."/>
            <person name="Muralishankar V."/>
            <person name="Muruganantham S."/>
            <person name="Sp S."/>
            <person name="Haryani S."/>
            <person name="Lau K.J.X."/>
            <person name="Naqvi N.I."/>
        </authorList>
    </citation>
    <scope>NUCLEOTIDE SEQUENCE [LARGE SCALE GENOMIC DNA]</scope>
    <source>
        <strain evidence="1">GMP-LS</strain>
    </source>
</reference>
<keyword evidence="2" id="KW-1185">Reference proteome</keyword>
<sequence length="263" mass="29394">MLMAGYSYGAIVSMNLPPLDTILAHFATPAIYTAEADVRLRAEHLAEVQNSQPVSPSSPRRSLGVRLGGDEVIPERNHDGHGVVSDFHREERIRESVRHLLARAKLVHRPYRHWSSSHEAADDDNEVHQCLDEVPGGIRFQSAYLAVSPPVGIMARLITFSLFNHLSFPWARRSRPVATDDTPLASNPTLVIYGGQDGFISYSKMREWTYQLSSASGSQFHHVEVTAAGHFWAEGNTIYECEFVSVASPVEIFRYFVRKGACF</sequence>
<dbReference type="PANTHER" id="PTHR42103">
    <property type="entry name" value="ALPHA/BETA-HYDROLASES SUPERFAMILY PROTEIN"/>
    <property type="match status" value="1"/>
</dbReference>